<dbReference type="Pfam" id="PF04536">
    <property type="entry name" value="TPM_phosphatase"/>
    <property type="match status" value="1"/>
</dbReference>
<comment type="caution">
    <text evidence="4">The sequence shown here is derived from an EMBL/GenBank/DDBJ whole genome shotgun (WGS) entry which is preliminary data.</text>
</comment>
<dbReference type="EMBL" id="JAIQUM010000006">
    <property type="protein sequence ID" value="MBZ5749531.1"/>
    <property type="molecule type" value="Genomic_DNA"/>
</dbReference>
<feature type="region of interest" description="Disordered" evidence="1">
    <location>
        <begin position="230"/>
        <end position="265"/>
    </location>
</feature>
<keyword evidence="2" id="KW-0812">Transmembrane</keyword>
<evidence type="ECO:0000313" key="4">
    <source>
        <dbReference type="EMBL" id="MBZ5749531.1"/>
    </source>
</evidence>
<dbReference type="Proteomes" id="UP001165287">
    <property type="component" value="Unassembled WGS sequence"/>
</dbReference>
<feature type="compositionally biased region" description="Gly residues" evidence="1">
    <location>
        <begin position="243"/>
        <end position="253"/>
    </location>
</feature>
<accession>A0ABS7UMY0</accession>
<proteinExistence type="predicted"/>
<organism evidence="4 5">
    <name type="scientific">Metabacillus rhizolycopersici</name>
    <dbReference type="NCBI Taxonomy" id="2875709"/>
    <lineage>
        <taxon>Bacteria</taxon>
        <taxon>Bacillati</taxon>
        <taxon>Bacillota</taxon>
        <taxon>Bacilli</taxon>
        <taxon>Bacillales</taxon>
        <taxon>Bacillaceae</taxon>
        <taxon>Metabacillus</taxon>
    </lineage>
</organism>
<keyword evidence="2" id="KW-1133">Transmembrane helix</keyword>
<gene>
    <name evidence="4" type="ORF">K9V48_04545</name>
</gene>
<evidence type="ECO:0000256" key="1">
    <source>
        <dbReference type="SAM" id="MobiDB-lite"/>
    </source>
</evidence>
<reference evidence="4" key="1">
    <citation type="submission" date="2024-05" db="EMBL/GenBank/DDBJ databases">
        <title>Metabacillus sp. nov., isolated from the rhizosphere soil of tomato plants.</title>
        <authorList>
            <person name="Ma R."/>
        </authorList>
    </citation>
    <scope>NUCLEOTIDE SEQUENCE</scope>
    <source>
        <strain evidence="4">DBTR6</strain>
    </source>
</reference>
<evidence type="ECO:0000313" key="5">
    <source>
        <dbReference type="Proteomes" id="UP001165287"/>
    </source>
</evidence>
<keyword evidence="5" id="KW-1185">Reference proteome</keyword>
<evidence type="ECO:0000259" key="3">
    <source>
        <dbReference type="Pfam" id="PF04536"/>
    </source>
</evidence>
<dbReference type="InterPro" id="IPR007621">
    <property type="entry name" value="TPM_dom"/>
</dbReference>
<feature type="domain" description="TPM" evidence="3">
    <location>
        <begin position="38"/>
        <end position="158"/>
    </location>
</feature>
<evidence type="ECO:0000256" key="2">
    <source>
        <dbReference type="SAM" id="Phobius"/>
    </source>
</evidence>
<sequence length="265" mass="29405">MVRRESCFKVILIFFVLSLFLPLFLNSDVAASDTKQNIYDFASLLADEEVAELEDLANKYGAKRETSFIILTTNDTGGKDIVDYMEDFYDEKALGYDKPHGNTAILTIDMKNRDVYLAGFYKAEEYLDDSRLDLIREKITPDLSDGNYYDAFHTFIETSSKYMGIRPGVNPDNPLFNLWFQTLISLGIAGIVVGLMLYSSGGKITVNDRTYMDAGSSKVLDRRDAYLRTTVTKQRKPSNNNNNGGGGGGGVSRGGHSHSGSRGGF</sequence>
<keyword evidence="2" id="KW-0472">Membrane</keyword>
<name>A0ABS7UMY0_9BACI</name>
<dbReference type="RefSeq" id="WP_224137312.1">
    <property type="nucleotide sequence ID" value="NZ_JAIQUM010000006.1"/>
</dbReference>
<feature type="transmembrane region" description="Helical" evidence="2">
    <location>
        <begin position="178"/>
        <end position="199"/>
    </location>
</feature>
<dbReference type="Gene3D" id="3.10.310.50">
    <property type="match status" value="1"/>
</dbReference>
<protein>
    <submittedName>
        <fullName evidence="4">TPM domain-containing protein</fullName>
    </submittedName>
</protein>